<dbReference type="Pfam" id="PF00732">
    <property type="entry name" value="GMC_oxred_N"/>
    <property type="match status" value="1"/>
</dbReference>
<evidence type="ECO:0000256" key="2">
    <source>
        <dbReference type="ARBA" id="ARBA00023180"/>
    </source>
</evidence>
<gene>
    <name evidence="6" type="ORF">TI39_contig596g00006</name>
</gene>
<feature type="active site" description="Proton acceptor" evidence="3">
    <location>
        <position position="654"/>
    </location>
</feature>
<accession>A0A0F4GHV8</accession>
<dbReference type="Gene3D" id="3.50.50.60">
    <property type="entry name" value="FAD/NAD(P)-binding domain"/>
    <property type="match status" value="1"/>
</dbReference>
<dbReference type="STRING" id="1047168.A0A0F4GHV8"/>
<dbReference type="PANTHER" id="PTHR11552:SF138">
    <property type="entry name" value="DEHYDROGENASE PKFF-RELATED"/>
    <property type="match status" value="1"/>
</dbReference>
<dbReference type="SUPFAM" id="SSF54373">
    <property type="entry name" value="FAD-linked reductases, C-terminal domain"/>
    <property type="match status" value="1"/>
</dbReference>
<dbReference type="AlphaFoldDB" id="A0A0F4GHV8"/>
<dbReference type="GO" id="GO:0050660">
    <property type="term" value="F:flavin adenine dinucleotide binding"/>
    <property type="evidence" value="ECO:0007669"/>
    <property type="project" value="InterPro"/>
</dbReference>
<dbReference type="InterPro" id="IPR036188">
    <property type="entry name" value="FAD/NAD-bd_sf"/>
</dbReference>
<evidence type="ECO:0000256" key="4">
    <source>
        <dbReference type="PIRSR" id="PIRSR000137-2"/>
    </source>
</evidence>
<dbReference type="GO" id="GO:0016614">
    <property type="term" value="F:oxidoreductase activity, acting on CH-OH group of donors"/>
    <property type="evidence" value="ECO:0007669"/>
    <property type="project" value="InterPro"/>
</dbReference>
<feature type="active site" description="Proton donor" evidence="3">
    <location>
        <position position="610"/>
    </location>
</feature>
<dbReference type="PROSITE" id="PS00624">
    <property type="entry name" value="GMC_OXRED_2"/>
    <property type="match status" value="1"/>
</dbReference>
<dbReference type="EMBL" id="LAFY01000588">
    <property type="protein sequence ID" value="KJX96873.1"/>
    <property type="molecule type" value="Genomic_DNA"/>
</dbReference>
<comment type="cofactor">
    <cofactor evidence="4">
        <name>FAD</name>
        <dbReference type="ChEBI" id="CHEBI:57692"/>
    </cofactor>
</comment>
<dbReference type="Gene3D" id="3.30.560.10">
    <property type="entry name" value="Glucose Oxidase, domain 3"/>
    <property type="match status" value="1"/>
</dbReference>
<dbReference type="Pfam" id="PF05199">
    <property type="entry name" value="GMC_oxred_C"/>
    <property type="match status" value="1"/>
</dbReference>
<dbReference type="OrthoDB" id="269227at2759"/>
<evidence type="ECO:0000259" key="5">
    <source>
        <dbReference type="PROSITE" id="PS00624"/>
    </source>
</evidence>
<dbReference type="GO" id="GO:0044550">
    <property type="term" value="P:secondary metabolite biosynthetic process"/>
    <property type="evidence" value="ECO:0007669"/>
    <property type="project" value="TreeGrafter"/>
</dbReference>
<keyword evidence="4" id="KW-0274">FAD</keyword>
<evidence type="ECO:0000313" key="6">
    <source>
        <dbReference type="EMBL" id="KJX96873.1"/>
    </source>
</evidence>
<evidence type="ECO:0000256" key="3">
    <source>
        <dbReference type="PIRSR" id="PIRSR000137-1"/>
    </source>
</evidence>
<dbReference type="PANTHER" id="PTHR11552">
    <property type="entry name" value="GLUCOSE-METHANOL-CHOLINE GMC OXIDOREDUCTASE"/>
    <property type="match status" value="1"/>
</dbReference>
<keyword evidence="4" id="KW-0285">Flavoprotein</keyword>
<feature type="domain" description="Glucose-methanol-choline oxidoreductase N-terminal" evidence="5">
    <location>
        <begin position="369"/>
        <end position="383"/>
    </location>
</feature>
<feature type="binding site" evidence="4">
    <location>
        <begin position="609"/>
        <end position="610"/>
    </location>
    <ligand>
        <name>FAD</name>
        <dbReference type="ChEBI" id="CHEBI:57692"/>
    </ligand>
</feature>
<sequence>METSLMNTVCFACWPSEHKHRSRRRRAALGPVIAFSLHSDLFSIVMRPILPTAAVAASTFASAAADWQSYTQHVIDGNTKSVKGAKYDFVIVGGGTGGLAVAHRLAGDGRNSVAVIEAGGFYQESGNFSAIPAYGEAAFTSISPDAINESPETDLTWPFVTVPQASAGGAQFRYARGKTLGGTSALNSQNYQRPSVGYHKVWAEQVGDPSYEWSNMFRYYQKSTNLTQISDLRAKNASFPLNNLVGETSGPLRISYGTWATPIASWILRAFRECGVPDALSQINGAILGAQYNPVTQNYDAQTRESSQTSYLDASFKHGRTNLKVYKHSLAQNIIFNSKKEAVGVAVQGFESKNPFVLSANKEVIVSAGAFQSPQLLMVSGVGPKSTLQEHNIPVVADRPGVGRNLQDHTIFNVAQEVNVQTYTGLTGDRAAIALAEKEYNNNTPPQGILASQLGDFLAWENLPTKYRTAFTAQTKADLAKYPADWPEVEYIVASAPFGAATFSTPEDPKNVFYFTPCLNRPQSRGNISISSSNMRDQPLINPNLLSTNTDEQVLVATFRRTRDFFNAKSFKPVLIGEELLPGKENVPLDATDEEILTYLKAFNSGWSWHASCTCKMGRRDDSMAVVDSKARVYGVSKLRVVDASAFAVLSPGHPQSVVYALAEKISQDILKGR</sequence>
<name>A0A0F4GHV8_9PEZI</name>
<feature type="binding site" evidence="4">
    <location>
        <position position="183"/>
    </location>
    <ligand>
        <name>FAD</name>
        <dbReference type="ChEBI" id="CHEBI:57692"/>
    </ligand>
</feature>
<dbReference type="SUPFAM" id="SSF51905">
    <property type="entry name" value="FAD/NAD(P)-binding domain"/>
    <property type="match status" value="1"/>
</dbReference>
<dbReference type="InterPro" id="IPR007867">
    <property type="entry name" value="GMC_OxRtase_C"/>
</dbReference>
<organism evidence="6 7">
    <name type="scientific">Zymoseptoria brevis</name>
    <dbReference type="NCBI Taxonomy" id="1047168"/>
    <lineage>
        <taxon>Eukaryota</taxon>
        <taxon>Fungi</taxon>
        <taxon>Dikarya</taxon>
        <taxon>Ascomycota</taxon>
        <taxon>Pezizomycotina</taxon>
        <taxon>Dothideomycetes</taxon>
        <taxon>Dothideomycetidae</taxon>
        <taxon>Mycosphaerellales</taxon>
        <taxon>Mycosphaerellaceae</taxon>
        <taxon>Zymoseptoria</taxon>
    </lineage>
</organism>
<evidence type="ECO:0000313" key="7">
    <source>
        <dbReference type="Proteomes" id="UP000033647"/>
    </source>
</evidence>
<protein>
    <submittedName>
        <fullName evidence="6">GMC oxidoreductase like protein</fullName>
    </submittedName>
</protein>
<keyword evidence="2" id="KW-0325">Glycoprotein</keyword>
<comment type="caution">
    <text evidence="6">The sequence shown here is derived from an EMBL/GenBank/DDBJ whole genome shotgun (WGS) entry which is preliminary data.</text>
</comment>
<feature type="binding site" evidence="4">
    <location>
        <begin position="655"/>
        <end position="656"/>
    </location>
    <ligand>
        <name>FAD</name>
        <dbReference type="ChEBI" id="CHEBI:57692"/>
    </ligand>
</feature>
<evidence type="ECO:0000256" key="1">
    <source>
        <dbReference type="ARBA" id="ARBA00010790"/>
    </source>
</evidence>
<comment type="similarity">
    <text evidence="1">Belongs to the GMC oxidoreductase family.</text>
</comment>
<dbReference type="Proteomes" id="UP000033647">
    <property type="component" value="Unassembled WGS sequence"/>
</dbReference>
<proteinExistence type="inferred from homology"/>
<dbReference type="PIRSF" id="PIRSF000137">
    <property type="entry name" value="Alcohol_oxidase"/>
    <property type="match status" value="1"/>
</dbReference>
<reference evidence="6 7" key="1">
    <citation type="submission" date="2015-03" db="EMBL/GenBank/DDBJ databases">
        <title>RNA-seq based gene annotation and comparative genomics of four Zymoseptoria species reveal species-specific pathogenicity related genes and transposable element activity.</title>
        <authorList>
            <person name="Grandaubert J."/>
            <person name="Bhattacharyya A."/>
            <person name="Stukenbrock E.H."/>
        </authorList>
    </citation>
    <scope>NUCLEOTIDE SEQUENCE [LARGE SCALE GENOMIC DNA]</scope>
    <source>
        <strain evidence="6 7">Zb18110</strain>
    </source>
</reference>
<dbReference type="InterPro" id="IPR000172">
    <property type="entry name" value="GMC_OxRdtase_N"/>
</dbReference>
<dbReference type="InterPro" id="IPR012132">
    <property type="entry name" value="GMC_OxRdtase"/>
</dbReference>
<keyword evidence="7" id="KW-1185">Reference proteome</keyword>